<sequence>MQNIFQREDCDQFINRINQLEIDSQPLWSKMSVDQMLAHCNVTYEMVYDNIHVKPNVFVRLILKLLAKNAIVSEKPYARNISYSSTIYYCRRS</sequence>
<dbReference type="AlphaFoldDB" id="A0A9N8J877"/>
<dbReference type="EMBL" id="CAIJDE010000067">
    <property type="protein sequence ID" value="CAC9976916.1"/>
    <property type="molecule type" value="Genomic_DNA"/>
</dbReference>
<evidence type="ECO:0000313" key="1">
    <source>
        <dbReference type="EMBL" id="CAC9976916.1"/>
    </source>
</evidence>
<reference evidence="1 2" key="1">
    <citation type="submission" date="2020-06" db="EMBL/GenBank/DDBJ databases">
        <authorList>
            <person name="Criscuolo A."/>
        </authorList>
    </citation>
    <scope>NUCLEOTIDE SEQUENCE [LARGE SCALE GENOMIC DNA]</scope>
    <source>
        <strain evidence="1">PXU-55</strain>
    </source>
</reference>
<comment type="caution">
    <text evidence="1">The sequence shown here is derived from an EMBL/GenBank/DDBJ whole genome shotgun (WGS) entry which is preliminary data.</text>
</comment>
<name>A0A9N8J877_9FLAO</name>
<proteinExistence type="predicted"/>
<dbReference type="Proteomes" id="UP000533639">
    <property type="component" value="Unassembled WGS sequence"/>
</dbReference>
<organism evidence="1 2">
    <name type="scientific">Flavobacterium panici</name>
    <dbReference type="NCBI Taxonomy" id="2654843"/>
    <lineage>
        <taxon>Bacteria</taxon>
        <taxon>Pseudomonadati</taxon>
        <taxon>Bacteroidota</taxon>
        <taxon>Flavobacteriia</taxon>
        <taxon>Flavobacteriales</taxon>
        <taxon>Flavobacteriaceae</taxon>
        <taxon>Flavobacterium</taxon>
    </lineage>
</organism>
<protein>
    <submittedName>
        <fullName evidence="1">DinB family protein</fullName>
    </submittedName>
</protein>
<keyword evidence="2" id="KW-1185">Reference proteome</keyword>
<accession>A0A9N8J877</accession>
<evidence type="ECO:0000313" key="2">
    <source>
        <dbReference type="Proteomes" id="UP000533639"/>
    </source>
</evidence>
<gene>
    <name evidence="1" type="ORF">FLAPXU55_04647</name>
</gene>